<organism evidence="1 2">
    <name type="scientific">Austropuccinia psidii MF-1</name>
    <dbReference type="NCBI Taxonomy" id="1389203"/>
    <lineage>
        <taxon>Eukaryota</taxon>
        <taxon>Fungi</taxon>
        <taxon>Dikarya</taxon>
        <taxon>Basidiomycota</taxon>
        <taxon>Pucciniomycotina</taxon>
        <taxon>Pucciniomycetes</taxon>
        <taxon>Pucciniales</taxon>
        <taxon>Sphaerophragmiaceae</taxon>
        <taxon>Austropuccinia</taxon>
    </lineage>
</organism>
<evidence type="ECO:0000313" key="2">
    <source>
        <dbReference type="Proteomes" id="UP000765509"/>
    </source>
</evidence>
<dbReference type="InterPro" id="IPR036397">
    <property type="entry name" value="RNaseH_sf"/>
</dbReference>
<name>A0A9Q3GXQ8_9BASI</name>
<dbReference type="EMBL" id="AVOT02007205">
    <property type="protein sequence ID" value="MBW0483372.1"/>
    <property type="molecule type" value="Genomic_DNA"/>
</dbReference>
<evidence type="ECO:0000313" key="1">
    <source>
        <dbReference type="EMBL" id="MBW0483372.1"/>
    </source>
</evidence>
<reference evidence="1" key="1">
    <citation type="submission" date="2021-03" db="EMBL/GenBank/DDBJ databases">
        <title>Draft genome sequence of rust myrtle Austropuccinia psidii MF-1, a brazilian biotype.</title>
        <authorList>
            <person name="Quecine M.C."/>
            <person name="Pachon D.M.R."/>
            <person name="Bonatelli M.L."/>
            <person name="Correr F.H."/>
            <person name="Franceschini L.M."/>
            <person name="Leite T.F."/>
            <person name="Margarido G.R.A."/>
            <person name="Almeida C.A."/>
            <person name="Ferrarezi J.A."/>
            <person name="Labate C.A."/>
        </authorList>
    </citation>
    <scope>NUCLEOTIDE SEQUENCE</scope>
    <source>
        <strain evidence="1">MF-1</strain>
    </source>
</reference>
<proteinExistence type="predicted"/>
<sequence length="101" mass="12044">MYLSYHQDDWKIWFPQAEFSYNNAEHSSKKHSPFSTIYGTETSFDLIHISQDTPSGKFSTKLQSVQNVVKIELEWEIKSFKKYTDRNRKITPEFQPGEKYE</sequence>
<dbReference type="AlphaFoldDB" id="A0A9Q3GXQ8"/>
<protein>
    <submittedName>
        <fullName evidence="1">Uncharacterized protein</fullName>
    </submittedName>
</protein>
<gene>
    <name evidence="1" type="ORF">O181_023087</name>
</gene>
<dbReference type="OrthoDB" id="2630497at2759"/>
<dbReference type="Gene3D" id="3.30.420.10">
    <property type="entry name" value="Ribonuclease H-like superfamily/Ribonuclease H"/>
    <property type="match status" value="1"/>
</dbReference>
<keyword evidence="2" id="KW-1185">Reference proteome</keyword>
<dbReference type="Proteomes" id="UP000765509">
    <property type="component" value="Unassembled WGS sequence"/>
</dbReference>
<accession>A0A9Q3GXQ8</accession>
<dbReference type="GO" id="GO:0003676">
    <property type="term" value="F:nucleic acid binding"/>
    <property type="evidence" value="ECO:0007669"/>
    <property type="project" value="InterPro"/>
</dbReference>
<comment type="caution">
    <text evidence="1">The sequence shown here is derived from an EMBL/GenBank/DDBJ whole genome shotgun (WGS) entry which is preliminary data.</text>
</comment>